<reference evidence="2 3" key="1">
    <citation type="submission" date="2023-01" db="EMBL/GenBank/DDBJ databases">
        <title>Analysis of 21 Apiospora genomes using comparative genomics revels a genus with tremendous synthesis potential of carbohydrate active enzymes and secondary metabolites.</title>
        <authorList>
            <person name="Sorensen T."/>
        </authorList>
    </citation>
    <scope>NUCLEOTIDE SEQUENCE [LARGE SCALE GENOMIC DNA]</scope>
    <source>
        <strain evidence="2 3">CBS 20057</strain>
    </source>
</reference>
<name>A0ABR1RCK1_9PEZI</name>
<evidence type="ECO:0000313" key="3">
    <source>
        <dbReference type="Proteomes" id="UP001396898"/>
    </source>
</evidence>
<organism evidence="2 3">
    <name type="scientific">Apiospora marii</name>
    <dbReference type="NCBI Taxonomy" id="335849"/>
    <lineage>
        <taxon>Eukaryota</taxon>
        <taxon>Fungi</taxon>
        <taxon>Dikarya</taxon>
        <taxon>Ascomycota</taxon>
        <taxon>Pezizomycotina</taxon>
        <taxon>Sordariomycetes</taxon>
        <taxon>Xylariomycetidae</taxon>
        <taxon>Amphisphaeriales</taxon>
        <taxon>Apiosporaceae</taxon>
        <taxon>Apiospora</taxon>
    </lineage>
</organism>
<keyword evidence="3" id="KW-1185">Reference proteome</keyword>
<proteinExistence type="predicted"/>
<evidence type="ECO:0000313" key="2">
    <source>
        <dbReference type="EMBL" id="KAK8006744.1"/>
    </source>
</evidence>
<evidence type="ECO:0000256" key="1">
    <source>
        <dbReference type="SAM" id="MobiDB-lite"/>
    </source>
</evidence>
<feature type="region of interest" description="Disordered" evidence="1">
    <location>
        <begin position="1"/>
        <end position="42"/>
    </location>
</feature>
<gene>
    <name evidence="2" type="ORF">PG991_013041</name>
</gene>
<feature type="compositionally biased region" description="Low complexity" evidence="1">
    <location>
        <begin position="233"/>
        <end position="262"/>
    </location>
</feature>
<feature type="region of interest" description="Disordered" evidence="1">
    <location>
        <begin position="222"/>
        <end position="277"/>
    </location>
</feature>
<protein>
    <submittedName>
        <fullName evidence="2">Uncharacterized protein</fullName>
    </submittedName>
</protein>
<sequence>MSTVAVETTLSSSTPVASQDTPITPPTPRPTQSTMATSDVTTKDTWERRDIAYLKSQEELEKEFQEVILGQELHCGATGHPCIIMDMSPNRQHALVTTISSFSSGPHNNYLPPWKQTWHRAKDPDRFRSFAGTDHYSASRSFLYLEGGRQFPKSRTAWVYAGWAHLVPIGALKPFLVNRGATDAGTKKLRLEMQSWIDLYGHQCSVTSTNNDLFNDAKLTPEIYLPKSPPSSPERQQSSSSSSSPLSASASPRSPRKQSPQLANSSSPKSRAIAPAPAKHSVYENVAGDFTNNLICQQTYQNVAGDFTTQQIYQQTYQMSLVYQQQTPQSHGTWAHYPQTQPQACGQYQYQQIASAMQPGQQLQATSYPASTGAYMSNTHFVY</sequence>
<feature type="compositionally biased region" description="Polar residues" evidence="1">
    <location>
        <begin position="1"/>
        <end position="20"/>
    </location>
</feature>
<comment type="caution">
    <text evidence="2">The sequence shown here is derived from an EMBL/GenBank/DDBJ whole genome shotgun (WGS) entry which is preliminary data.</text>
</comment>
<dbReference type="Proteomes" id="UP001396898">
    <property type="component" value="Unassembled WGS sequence"/>
</dbReference>
<dbReference type="EMBL" id="JAQQWI010000017">
    <property type="protein sequence ID" value="KAK8006744.1"/>
    <property type="molecule type" value="Genomic_DNA"/>
</dbReference>
<accession>A0ABR1RCK1</accession>